<evidence type="ECO:0000313" key="3">
    <source>
        <dbReference type="EMBL" id="PHJ25473.1"/>
    </source>
</evidence>
<evidence type="ECO:0000256" key="2">
    <source>
        <dbReference type="SAM" id="SignalP"/>
    </source>
</evidence>
<dbReference type="AlphaFoldDB" id="A0A2C6LFR1"/>
<dbReference type="InterPro" id="IPR029058">
    <property type="entry name" value="AB_hydrolase_fold"/>
</dbReference>
<dbReference type="GeneID" id="94424112"/>
<name>A0A2C6LFR1_9APIC</name>
<dbReference type="Proteomes" id="UP000221165">
    <property type="component" value="Unassembled WGS sequence"/>
</dbReference>
<dbReference type="SUPFAM" id="SSF53474">
    <property type="entry name" value="alpha/beta-Hydrolases"/>
    <property type="match status" value="1"/>
</dbReference>
<keyword evidence="1" id="KW-0378">Hydrolase</keyword>
<feature type="chain" id="PRO_5012993798" evidence="2">
    <location>
        <begin position="24"/>
        <end position="405"/>
    </location>
</feature>
<dbReference type="PANTHER" id="PTHR22946:SF9">
    <property type="entry name" value="POLYKETIDE TRANSFERASE AF380"/>
    <property type="match status" value="1"/>
</dbReference>
<protein>
    <submittedName>
        <fullName evidence="3">X-pro dipeptidyl-peptidase (S15 family)</fullName>
    </submittedName>
</protein>
<organism evidence="3 4">
    <name type="scientific">Cystoisospora suis</name>
    <dbReference type="NCBI Taxonomy" id="483139"/>
    <lineage>
        <taxon>Eukaryota</taxon>
        <taxon>Sar</taxon>
        <taxon>Alveolata</taxon>
        <taxon>Apicomplexa</taxon>
        <taxon>Conoidasida</taxon>
        <taxon>Coccidia</taxon>
        <taxon>Eucoccidiorida</taxon>
        <taxon>Eimeriorina</taxon>
        <taxon>Sarcocystidae</taxon>
        <taxon>Cystoisospora</taxon>
    </lineage>
</organism>
<evidence type="ECO:0000313" key="4">
    <source>
        <dbReference type="Proteomes" id="UP000221165"/>
    </source>
</evidence>
<dbReference type="VEuPathDB" id="ToxoDB:CSUI_000670"/>
<dbReference type="GO" id="GO:0016788">
    <property type="term" value="F:hydrolase activity, acting on ester bonds"/>
    <property type="evidence" value="ECO:0007669"/>
    <property type="project" value="UniProtKB-ARBA"/>
</dbReference>
<reference evidence="3 4" key="1">
    <citation type="journal article" date="2017" name="Int. J. Parasitol.">
        <title>The genome of the protozoan parasite Cystoisospora suis and a reverse vaccinology approach to identify vaccine candidates.</title>
        <authorList>
            <person name="Palmieri N."/>
            <person name="Shrestha A."/>
            <person name="Ruttkowski B."/>
            <person name="Beck T."/>
            <person name="Vogl C."/>
            <person name="Tomley F."/>
            <person name="Blake D.P."/>
            <person name="Joachim A."/>
        </authorList>
    </citation>
    <scope>NUCLEOTIDE SEQUENCE [LARGE SCALE GENOMIC DNA]</scope>
    <source>
        <strain evidence="3 4">Wien I</strain>
    </source>
</reference>
<dbReference type="InterPro" id="IPR050261">
    <property type="entry name" value="FrsA_esterase"/>
</dbReference>
<dbReference type="OrthoDB" id="2498029at2759"/>
<keyword evidence="4" id="KW-1185">Reference proteome</keyword>
<accession>A0A2C6LFR1</accession>
<sequence length="405" mass="44144">MGLSPVSWSWAGVACGLLSFAILFPPDPALRFTSPPFKAPTEPDGYVSWRKAADGKRYGRQTVHIKSGEGELYAWLYLPTEARRRVPIYIICHGLGALMVTGSAPVAEKVQEKGGAALTFDYRMWGFTAGEPRQIIEPGMQLQDLRAVIEHVINTDGFGGLVNPADIHLFGTSYAGGHVLVTAAQFAEENNARLLRSVRSITSVVPLLDGKAQLRKALQQRPFFRALRYLAAILADLLRQAAGHRVQPVYVQVGGSRDDSALPAIELKDTEFDIWKDRAIISSATGSWSNSLAARSLFWTSQYRPIERLPSIRTPTLLVKAENDGTCIPELTDEAVEILNAATGSSDAASEAAPLAELLTLPINHFEVYVPPYLDRIVEACMDFGRRHGGSVPVSDHEPRTAAAA</sequence>
<gene>
    <name evidence="3" type="ORF">CSUI_000670</name>
</gene>
<keyword evidence="2" id="KW-0732">Signal</keyword>
<dbReference type="PANTHER" id="PTHR22946">
    <property type="entry name" value="DIENELACTONE HYDROLASE DOMAIN-CONTAINING PROTEIN-RELATED"/>
    <property type="match status" value="1"/>
</dbReference>
<evidence type="ECO:0000256" key="1">
    <source>
        <dbReference type="ARBA" id="ARBA00022801"/>
    </source>
</evidence>
<dbReference type="RefSeq" id="XP_067927120.1">
    <property type="nucleotide sequence ID" value="XM_068060901.1"/>
</dbReference>
<comment type="caution">
    <text evidence="3">The sequence shown here is derived from an EMBL/GenBank/DDBJ whole genome shotgun (WGS) entry which is preliminary data.</text>
</comment>
<dbReference type="EMBL" id="MIGC01000262">
    <property type="protein sequence ID" value="PHJ25473.1"/>
    <property type="molecule type" value="Genomic_DNA"/>
</dbReference>
<dbReference type="Gene3D" id="1.10.10.800">
    <property type="match status" value="1"/>
</dbReference>
<feature type="signal peptide" evidence="2">
    <location>
        <begin position="1"/>
        <end position="23"/>
    </location>
</feature>
<proteinExistence type="predicted"/>
<dbReference type="Gene3D" id="3.40.50.1820">
    <property type="entry name" value="alpha/beta hydrolase"/>
    <property type="match status" value="1"/>
</dbReference>